<dbReference type="InterPro" id="IPR011006">
    <property type="entry name" value="CheY-like_superfamily"/>
</dbReference>
<dbReference type="PROSITE" id="PS50109">
    <property type="entry name" value="HIS_KIN"/>
    <property type="match status" value="1"/>
</dbReference>
<evidence type="ECO:0000313" key="12">
    <source>
        <dbReference type="EMBL" id="QBQ37623.1"/>
    </source>
</evidence>
<dbReference type="Gene3D" id="3.40.50.2300">
    <property type="match status" value="1"/>
</dbReference>
<dbReference type="InterPro" id="IPR036097">
    <property type="entry name" value="HisK_dim/P_sf"/>
</dbReference>
<dbReference type="Pfam" id="PF00072">
    <property type="entry name" value="Response_reg"/>
    <property type="match status" value="1"/>
</dbReference>
<dbReference type="InterPro" id="IPR035965">
    <property type="entry name" value="PAS-like_dom_sf"/>
</dbReference>
<evidence type="ECO:0000256" key="2">
    <source>
        <dbReference type="ARBA" id="ARBA00004429"/>
    </source>
</evidence>
<evidence type="ECO:0000313" key="11">
    <source>
        <dbReference type="EMBL" id="GGY91796.1"/>
    </source>
</evidence>
<dbReference type="InterPro" id="IPR003661">
    <property type="entry name" value="HisK_dim/P_dom"/>
</dbReference>
<dbReference type="Gene3D" id="3.30.450.20">
    <property type="entry name" value="PAS domain"/>
    <property type="match status" value="1"/>
</dbReference>
<dbReference type="CDD" id="cd17580">
    <property type="entry name" value="REC_2_DhkD-like"/>
    <property type="match status" value="1"/>
</dbReference>
<dbReference type="SUPFAM" id="SSF55874">
    <property type="entry name" value="ATPase domain of HSP90 chaperone/DNA topoisomerase II/histidine kinase"/>
    <property type="match status" value="1"/>
</dbReference>
<reference evidence="11" key="3">
    <citation type="submission" date="2022-12" db="EMBL/GenBank/DDBJ databases">
        <authorList>
            <person name="Sun Q."/>
            <person name="Kim S."/>
        </authorList>
    </citation>
    <scope>NUCLEOTIDE SEQUENCE</scope>
    <source>
        <strain evidence="11">KCTC 12344</strain>
    </source>
</reference>
<dbReference type="InterPro" id="IPR004358">
    <property type="entry name" value="Sig_transdc_His_kin-like_C"/>
</dbReference>
<dbReference type="InterPro" id="IPR005467">
    <property type="entry name" value="His_kinase_dom"/>
</dbReference>
<comment type="catalytic activity">
    <reaction evidence="1">
        <text>ATP + protein L-histidine = ADP + protein N-phospho-L-histidine.</text>
        <dbReference type="EC" id="2.7.13.3"/>
    </reaction>
</comment>
<dbReference type="EMBL" id="BMWW01000004">
    <property type="protein sequence ID" value="GGY91796.1"/>
    <property type="molecule type" value="Genomic_DNA"/>
</dbReference>
<dbReference type="SMART" id="SM00091">
    <property type="entry name" value="PAS"/>
    <property type="match status" value="1"/>
</dbReference>
<feature type="domain" description="Histidine kinase" evidence="8">
    <location>
        <begin position="178"/>
        <end position="395"/>
    </location>
</feature>
<evidence type="ECO:0000256" key="3">
    <source>
        <dbReference type="ARBA" id="ARBA00012438"/>
    </source>
</evidence>
<dbReference type="SUPFAM" id="SSF55785">
    <property type="entry name" value="PYP-like sensor domain (PAS domain)"/>
    <property type="match status" value="1"/>
</dbReference>
<dbReference type="NCBIfam" id="TIGR00229">
    <property type="entry name" value="sensory_box"/>
    <property type="match status" value="1"/>
</dbReference>
<dbReference type="Pfam" id="PF00512">
    <property type="entry name" value="HisKA"/>
    <property type="match status" value="1"/>
</dbReference>
<dbReference type="InterPro" id="IPR000700">
    <property type="entry name" value="PAS-assoc_C"/>
</dbReference>
<feature type="domain" description="PAC" evidence="10">
    <location>
        <begin position="90"/>
        <end position="146"/>
    </location>
</feature>
<evidence type="ECO:0000313" key="13">
    <source>
        <dbReference type="Proteomes" id="UP000294359"/>
    </source>
</evidence>
<dbReference type="SUPFAM" id="SSF47384">
    <property type="entry name" value="Homodimeric domain of signal transducing histidine kinase"/>
    <property type="match status" value="1"/>
</dbReference>
<reference evidence="12 13" key="2">
    <citation type="submission" date="2019-03" db="EMBL/GenBank/DDBJ databases">
        <title>Draft Genome Sequences of Six Type Strains of the Genus Massilia.</title>
        <authorList>
            <person name="Miess H."/>
            <person name="Frediansyhah A."/>
            <person name="Gross H."/>
        </authorList>
    </citation>
    <scope>NUCLEOTIDE SEQUENCE [LARGE SCALE GENOMIC DNA]</scope>
    <source>
        <strain evidence="12 13">DSM 17505</strain>
    </source>
</reference>
<dbReference type="PRINTS" id="PR00344">
    <property type="entry name" value="BCTRLSENSOR"/>
</dbReference>
<keyword evidence="6" id="KW-0418">Kinase</keyword>
<feature type="domain" description="Response regulatory" evidence="9">
    <location>
        <begin position="418"/>
        <end position="534"/>
    </location>
</feature>
<name>A0A4P7BH83_9BURK</name>
<dbReference type="PANTHER" id="PTHR43547">
    <property type="entry name" value="TWO-COMPONENT HISTIDINE KINASE"/>
    <property type="match status" value="1"/>
</dbReference>
<dbReference type="CDD" id="cd00075">
    <property type="entry name" value="HATPase"/>
    <property type="match status" value="1"/>
</dbReference>
<dbReference type="CDD" id="cd00130">
    <property type="entry name" value="PAS"/>
    <property type="match status" value="1"/>
</dbReference>
<dbReference type="RefSeq" id="WP_134386105.1">
    <property type="nucleotide sequence ID" value="NZ_BMWW01000004.1"/>
</dbReference>
<dbReference type="OrthoDB" id="9808408at2"/>
<gene>
    <name evidence="12" type="ORF">E1742_16675</name>
    <name evidence="11" type="ORF">GCM10007388_26340</name>
</gene>
<dbReference type="Pfam" id="PF08448">
    <property type="entry name" value="PAS_4"/>
    <property type="match status" value="1"/>
</dbReference>
<keyword evidence="4 7" id="KW-0597">Phosphoprotein</keyword>
<dbReference type="EC" id="2.7.13.3" evidence="3"/>
<dbReference type="Gene3D" id="1.10.287.130">
    <property type="match status" value="1"/>
</dbReference>
<feature type="modified residue" description="4-aspartylphosphate" evidence="7">
    <location>
        <position position="467"/>
    </location>
</feature>
<dbReference type="AlphaFoldDB" id="A0A4P7BH83"/>
<dbReference type="Pfam" id="PF02518">
    <property type="entry name" value="HATPase_c"/>
    <property type="match status" value="1"/>
</dbReference>
<dbReference type="InterPro" id="IPR013656">
    <property type="entry name" value="PAS_4"/>
</dbReference>
<dbReference type="SMART" id="SM00387">
    <property type="entry name" value="HATPase_c"/>
    <property type="match status" value="1"/>
</dbReference>
<dbReference type="InterPro" id="IPR000014">
    <property type="entry name" value="PAS"/>
</dbReference>
<dbReference type="PROSITE" id="PS50110">
    <property type="entry name" value="RESPONSE_REGULATORY"/>
    <property type="match status" value="1"/>
</dbReference>
<reference evidence="11" key="1">
    <citation type="journal article" date="2014" name="Int. J. Syst. Evol. Microbiol.">
        <title>Complete genome sequence of Corynebacterium casei LMG S-19264T (=DSM 44701T), isolated from a smear-ripened cheese.</title>
        <authorList>
            <consortium name="US DOE Joint Genome Institute (JGI-PGF)"/>
            <person name="Walter F."/>
            <person name="Albersmeier A."/>
            <person name="Kalinowski J."/>
            <person name="Ruckert C."/>
        </authorList>
    </citation>
    <scope>NUCLEOTIDE SEQUENCE</scope>
    <source>
        <strain evidence="11">KCTC 12344</strain>
    </source>
</reference>
<sequence>MSDFHLHQQLFADTPVGSLLLSPSATPTILDVNNAFLRNVGYRREQLVGRPLFDALPAAPEDVSDSGVNALHRSLALVIATGRPHSLPTQRYPIRTTMADGSETFVERFWDATNTPIFDAAGRLRCILHVSIEVTARMRAEEALRLSRQEAIESARRAEEGHQRLNAMDRRKDEFLAMLAHELRNPLAPIQSAAEFVSRQTQEASLARASTIILRQVRHLTGMVDELLDATRVSHGRIALEKVVLDLAAVIGAAAEQVLPMAEARGHTLTIVPPAGPLPVCGDFKRLVQVVANVVQNAVKYTPDGGRIEIMTQARGADIVVRVRDDGIGMTADLIEHAFELFTQGERRADRSQGGLGIGLAVVRRIVELHSGTVRATSPGLGKGSCFEITLPRLAGAAPSRTAAPLPVTPAAHGAGLRVLIVEDNPDVAETLAMIVRAAGHDVFVEHAARAALDTARGIEPDVCLLDIGLPEINGYELAALLRTTPHGKAATLVAITGYGRAEDRAAALHAGFDHHLVKPVDIATLEEILATVARSADGGFQ</sequence>
<evidence type="ECO:0000256" key="4">
    <source>
        <dbReference type="ARBA" id="ARBA00022553"/>
    </source>
</evidence>
<dbReference type="FunFam" id="3.30.565.10:FF:000006">
    <property type="entry name" value="Sensor histidine kinase WalK"/>
    <property type="match status" value="1"/>
</dbReference>
<evidence type="ECO:0000259" key="8">
    <source>
        <dbReference type="PROSITE" id="PS50109"/>
    </source>
</evidence>
<proteinExistence type="predicted"/>
<evidence type="ECO:0000256" key="6">
    <source>
        <dbReference type="ARBA" id="ARBA00022777"/>
    </source>
</evidence>
<dbReference type="SMART" id="SM00388">
    <property type="entry name" value="HisKA"/>
    <property type="match status" value="1"/>
</dbReference>
<evidence type="ECO:0000256" key="1">
    <source>
        <dbReference type="ARBA" id="ARBA00000085"/>
    </source>
</evidence>
<evidence type="ECO:0000259" key="9">
    <source>
        <dbReference type="PROSITE" id="PS50110"/>
    </source>
</evidence>
<evidence type="ECO:0000256" key="7">
    <source>
        <dbReference type="PROSITE-ProRule" id="PRU00169"/>
    </source>
</evidence>
<protein>
    <recommendedName>
        <fullName evidence="3">histidine kinase</fullName>
        <ecNumber evidence="3">2.7.13.3</ecNumber>
    </recommendedName>
</protein>
<dbReference type="InterPro" id="IPR003594">
    <property type="entry name" value="HATPase_dom"/>
</dbReference>
<evidence type="ECO:0000259" key="10">
    <source>
        <dbReference type="PROSITE" id="PS50113"/>
    </source>
</evidence>
<evidence type="ECO:0000256" key="5">
    <source>
        <dbReference type="ARBA" id="ARBA00022679"/>
    </source>
</evidence>
<keyword evidence="5" id="KW-0808">Transferase</keyword>
<evidence type="ECO:0000313" key="14">
    <source>
        <dbReference type="Proteomes" id="UP000619512"/>
    </source>
</evidence>
<organism evidence="11 14">
    <name type="scientific">Pseudoduganella plicata</name>
    <dbReference type="NCBI Taxonomy" id="321984"/>
    <lineage>
        <taxon>Bacteria</taxon>
        <taxon>Pseudomonadati</taxon>
        <taxon>Pseudomonadota</taxon>
        <taxon>Betaproteobacteria</taxon>
        <taxon>Burkholderiales</taxon>
        <taxon>Oxalobacteraceae</taxon>
        <taxon>Telluria group</taxon>
        <taxon>Pseudoduganella</taxon>
    </lineage>
</organism>
<dbReference type="PROSITE" id="PS50113">
    <property type="entry name" value="PAC"/>
    <property type="match status" value="1"/>
</dbReference>
<dbReference type="InterPro" id="IPR036890">
    <property type="entry name" value="HATPase_C_sf"/>
</dbReference>
<dbReference type="Proteomes" id="UP000619512">
    <property type="component" value="Unassembled WGS sequence"/>
</dbReference>
<comment type="subcellular location">
    <subcellularLocation>
        <location evidence="2">Cell inner membrane</location>
        <topology evidence="2">Multi-pass membrane protein</topology>
    </subcellularLocation>
</comment>
<dbReference type="PANTHER" id="PTHR43547:SF2">
    <property type="entry name" value="HYBRID SIGNAL TRANSDUCTION HISTIDINE KINASE C"/>
    <property type="match status" value="1"/>
</dbReference>
<dbReference type="Proteomes" id="UP000294359">
    <property type="component" value="Chromosome"/>
</dbReference>
<accession>A0A4P7BH83</accession>
<dbReference type="EMBL" id="CP038026">
    <property type="protein sequence ID" value="QBQ37623.1"/>
    <property type="molecule type" value="Genomic_DNA"/>
</dbReference>
<dbReference type="CDD" id="cd00082">
    <property type="entry name" value="HisKA"/>
    <property type="match status" value="1"/>
</dbReference>
<keyword evidence="13" id="KW-1185">Reference proteome</keyword>
<dbReference type="Gene3D" id="3.30.565.10">
    <property type="entry name" value="Histidine kinase-like ATPase, C-terminal domain"/>
    <property type="match status" value="1"/>
</dbReference>
<dbReference type="SMART" id="SM00448">
    <property type="entry name" value="REC"/>
    <property type="match status" value="1"/>
</dbReference>
<dbReference type="GO" id="GO:0000155">
    <property type="term" value="F:phosphorelay sensor kinase activity"/>
    <property type="evidence" value="ECO:0007669"/>
    <property type="project" value="InterPro"/>
</dbReference>
<dbReference type="InterPro" id="IPR001789">
    <property type="entry name" value="Sig_transdc_resp-reg_receiver"/>
</dbReference>
<dbReference type="GO" id="GO:0005886">
    <property type="term" value="C:plasma membrane"/>
    <property type="evidence" value="ECO:0007669"/>
    <property type="project" value="UniProtKB-SubCell"/>
</dbReference>
<dbReference type="SUPFAM" id="SSF52172">
    <property type="entry name" value="CheY-like"/>
    <property type="match status" value="1"/>
</dbReference>